<sequence length="86" mass="9767">MSELISDGRKLIRLASKRPDQMMVAYRANLKRGGQNVRDMILEDIRRFSELGALAYVDDLKEVLLRFDELAPFHPSAARSAVTVAY</sequence>
<dbReference type="EMBL" id="OY288114">
    <property type="protein sequence ID" value="CAJ0854036.1"/>
    <property type="molecule type" value="Genomic_DNA"/>
</dbReference>
<gene>
    <name evidence="1" type="ORF">AMST5_00702</name>
</gene>
<protein>
    <submittedName>
        <fullName evidence="1">Uncharacterized protein</fullName>
    </submittedName>
</protein>
<dbReference type="AlphaFoldDB" id="A0AA48M071"/>
<organism evidence="1">
    <name type="scientific">freshwater sediment metagenome</name>
    <dbReference type="NCBI Taxonomy" id="556182"/>
    <lineage>
        <taxon>unclassified sequences</taxon>
        <taxon>metagenomes</taxon>
        <taxon>ecological metagenomes</taxon>
    </lineage>
</organism>
<name>A0AA48M071_9ZZZZ</name>
<reference evidence="1" key="1">
    <citation type="submission" date="2023-07" db="EMBL/GenBank/DDBJ databases">
        <authorList>
            <person name="Pelsma A.J. K."/>
        </authorList>
    </citation>
    <scope>NUCLEOTIDE SEQUENCE</scope>
</reference>
<proteinExistence type="predicted"/>
<evidence type="ECO:0000313" key="1">
    <source>
        <dbReference type="EMBL" id="CAJ0854036.1"/>
    </source>
</evidence>
<accession>A0AA48M071</accession>